<evidence type="ECO:0000313" key="1">
    <source>
        <dbReference type="EMBL" id="GAA4444460.1"/>
    </source>
</evidence>
<gene>
    <name evidence="1" type="ORF">GCM10023156_02830</name>
</gene>
<protein>
    <submittedName>
        <fullName evidence="1">Uncharacterized protein</fullName>
    </submittedName>
</protein>
<reference evidence="2" key="1">
    <citation type="journal article" date="2019" name="Int. J. Syst. Evol. Microbiol.">
        <title>The Global Catalogue of Microorganisms (GCM) 10K type strain sequencing project: providing services to taxonomists for standard genome sequencing and annotation.</title>
        <authorList>
            <consortium name="The Broad Institute Genomics Platform"/>
            <consortium name="The Broad Institute Genome Sequencing Center for Infectious Disease"/>
            <person name="Wu L."/>
            <person name="Ma J."/>
        </authorList>
    </citation>
    <scope>NUCLEOTIDE SEQUENCE [LARGE SCALE GENOMIC DNA]</scope>
    <source>
        <strain evidence="2">JCM 17759</strain>
    </source>
</reference>
<dbReference type="InterPro" id="IPR009003">
    <property type="entry name" value="Peptidase_S1_PA"/>
</dbReference>
<sequence length="818" mass="91572">MVQGESEQIPLIMNSGTDKEIKFLSEIVRTSAEHDLALLRAIKPPAGLVVLEFGDDSTLFETQQITAFGFPFGTALALKDETYPRISVNVGRVVSLRKRADSLESIQIDAVVNPGNSGGPILDNNNTVVGVVVEKVMGTDVNFAIPVSKVKPFLESPELALEKVNIRFVKRHQPVELKFNVVSFGTPAEKYQFDLKLRDNQGETPEFEIQERSRDDQFSVKVIPVKQTKDRLRIPVEIEFAAGKINGELDEQAIRFGNSTQYLAEMKSFERLDGNRWRLTRYDGRKVELEGLMFAEPTIYFGGSEMKLDLASVTRIDVGEPSGMTSELHYDATLLDGTKVVSRLKGVIPFVGAPGGIELKTVKKEEETPTAGHSEASDYVLPNAIAKFEDDEIVYELDEPFDDYVMGGADRYMIFKFGKSKRIVIFDLLYANLAHEIKNVDSDALLTAGSKNLYVVLPSQMLMQRWSLETFKLEKTTRLPTKNAPKLIQIGVNADDYLFLFDGNEAYIVDSQRLKPISTGGEKLFYQRTNSFGRQVDAAANGNVFGTIMTGLGPVSYNWVMIDDGRISVGEFGSTSNRIRWAAPSPLGRMFHLPRGQIYNLFARDISPDWLEGARTFPTVDPRYFIAVRFKEKSRGSWFTSVDVCTASDLRIIHSNLQLSELAPHGNTNSTNRSLDALSYGETRIHFVPWAKLLANTDYDKKRIYVRKYDFEAELKATGEDYLFVESLPPIMAYKGKKLSYQVECKTNSKSLAFHLVEGPAGMKVSDTGLMTWSPQRGAVEGFEPVVIGIKGDNFNEVFHSFDIAVISKLTVQREGRR</sequence>
<proteinExistence type="predicted"/>
<organism evidence="1 2">
    <name type="scientific">Novipirellula rosea</name>
    <dbReference type="NCBI Taxonomy" id="1031540"/>
    <lineage>
        <taxon>Bacteria</taxon>
        <taxon>Pseudomonadati</taxon>
        <taxon>Planctomycetota</taxon>
        <taxon>Planctomycetia</taxon>
        <taxon>Pirellulales</taxon>
        <taxon>Pirellulaceae</taxon>
        <taxon>Novipirellula</taxon>
    </lineage>
</organism>
<dbReference type="Gene3D" id="2.40.10.120">
    <property type="match status" value="1"/>
</dbReference>
<keyword evidence="2" id="KW-1185">Reference proteome</keyword>
<comment type="caution">
    <text evidence="1">The sequence shown here is derived from an EMBL/GenBank/DDBJ whole genome shotgun (WGS) entry which is preliminary data.</text>
</comment>
<accession>A0ABP8M5H0</accession>
<dbReference type="EMBL" id="BAABGA010000006">
    <property type="protein sequence ID" value="GAA4444460.1"/>
    <property type="molecule type" value="Genomic_DNA"/>
</dbReference>
<dbReference type="PANTHER" id="PTHR43019">
    <property type="entry name" value="SERINE ENDOPROTEASE DEGS"/>
    <property type="match status" value="1"/>
</dbReference>
<dbReference type="Proteomes" id="UP001500840">
    <property type="component" value="Unassembled WGS sequence"/>
</dbReference>
<name>A0ABP8M5H0_9BACT</name>
<evidence type="ECO:0000313" key="2">
    <source>
        <dbReference type="Proteomes" id="UP001500840"/>
    </source>
</evidence>
<dbReference type="Pfam" id="PF13365">
    <property type="entry name" value="Trypsin_2"/>
    <property type="match status" value="1"/>
</dbReference>
<dbReference type="PANTHER" id="PTHR43019:SF23">
    <property type="entry name" value="PROTEASE DO-LIKE 5, CHLOROPLASTIC"/>
    <property type="match status" value="1"/>
</dbReference>
<dbReference type="SUPFAM" id="SSF50494">
    <property type="entry name" value="Trypsin-like serine proteases"/>
    <property type="match status" value="1"/>
</dbReference>